<dbReference type="STRING" id="51511.ENSCSAVP00000016911"/>
<dbReference type="eggNOG" id="KOG1146">
    <property type="taxonomic scope" value="Eukaryota"/>
</dbReference>
<dbReference type="Pfam" id="PF00046">
    <property type="entry name" value="Homeodomain"/>
    <property type="match status" value="1"/>
</dbReference>
<feature type="compositionally biased region" description="Low complexity" evidence="7">
    <location>
        <begin position="131"/>
        <end position="152"/>
    </location>
</feature>
<evidence type="ECO:0000256" key="3">
    <source>
        <dbReference type="ARBA" id="ARBA00022737"/>
    </source>
</evidence>
<feature type="DNA-binding region" description="Homeobox" evidence="5">
    <location>
        <begin position="16"/>
        <end position="75"/>
    </location>
</feature>
<dbReference type="HOGENOM" id="CLU_969613_0_0_1"/>
<reference evidence="9" key="3">
    <citation type="submission" date="2025-09" db="UniProtKB">
        <authorList>
            <consortium name="Ensembl"/>
        </authorList>
    </citation>
    <scope>IDENTIFICATION</scope>
</reference>
<evidence type="ECO:0000256" key="6">
    <source>
        <dbReference type="RuleBase" id="RU000682"/>
    </source>
</evidence>
<accession>H2ZH45</accession>
<evidence type="ECO:0000256" key="2">
    <source>
        <dbReference type="ARBA" id="ARBA00022723"/>
    </source>
</evidence>
<sequence length="287" mass="32251">MQNFHPFLNDGSYTPPKRFRTQMSSLQVRALKSCFRSYKTPSLTECEILGSEVGLPKRVIQVWFQNARAKEKKYKLQNPEKLDKYPEESPPQECPTCFPIVRFSTEHDARSHTFSHNHLQQLLKGSDFGTSLDPSRGYSSSPSSSHGSFDNSYMTDQQPCEQQQSEAFGQTTTVSSTTNCTFSQTMGRPPNCEGVNTIDSECGVNEDLSSSPNKEESDQPHEYSNALMSNPALLHQYQQAVQKMMTGNTEVMNETDAQNLHQARLQAFQQSLYKMLNIPHTSAAGGQ</sequence>
<dbReference type="InterPro" id="IPR001356">
    <property type="entry name" value="HD"/>
</dbReference>
<evidence type="ECO:0000313" key="10">
    <source>
        <dbReference type="Proteomes" id="UP000007875"/>
    </source>
</evidence>
<dbReference type="SUPFAM" id="SSF46689">
    <property type="entry name" value="Homeodomain-like"/>
    <property type="match status" value="1"/>
</dbReference>
<keyword evidence="10" id="KW-1185">Reference proteome</keyword>
<keyword evidence="2" id="KW-0479">Metal-binding</keyword>
<keyword evidence="5 6" id="KW-0539">Nucleus</keyword>
<feature type="region of interest" description="Disordered" evidence="7">
    <location>
        <begin position="125"/>
        <end position="222"/>
    </location>
</feature>
<evidence type="ECO:0000259" key="8">
    <source>
        <dbReference type="PROSITE" id="PS50071"/>
    </source>
</evidence>
<evidence type="ECO:0000256" key="7">
    <source>
        <dbReference type="SAM" id="MobiDB-lite"/>
    </source>
</evidence>
<evidence type="ECO:0000256" key="4">
    <source>
        <dbReference type="ARBA" id="ARBA00022833"/>
    </source>
</evidence>
<dbReference type="GO" id="GO:0000978">
    <property type="term" value="F:RNA polymerase II cis-regulatory region sequence-specific DNA binding"/>
    <property type="evidence" value="ECO:0007669"/>
    <property type="project" value="TreeGrafter"/>
</dbReference>
<dbReference type="SMART" id="SM00389">
    <property type="entry name" value="HOX"/>
    <property type="match status" value="1"/>
</dbReference>
<reference evidence="10" key="1">
    <citation type="submission" date="2003-08" db="EMBL/GenBank/DDBJ databases">
        <authorList>
            <person name="Birren B."/>
            <person name="Nusbaum C."/>
            <person name="Abebe A."/>
            <person name="Abouelleil A."/>
            <person name="Adekoya E."/>
            <person name="Ait-zahra M."/>
            <person name="Allen N."/>
            <person name="Allen T."/>
            <person name="An P."/>
            <person name="Anderson M."/>
            <person name="Anderson S."/>
            <person name="Arachchi H."/>
            <person name="Armbruster J."/>
            <person name="Bachantsang P."/>
            <person name="Baldwin J."/>
            <person name="Barry A."/>
            <person name="Bayul T."/>
            <person name="Blitshsteyn B."/>
            <person name="Bloom T."/>
            <person name="Blye J."/>
            <person name="Boguslavskiy L."/>
            <person name="Borowsky M."/>
            <person name="Boukhgalter B."/>
            <person name="Brunache A."/>
            <person name="Butler J."/>
            <person name="Calixte N."/>
            <person name="Calvo S."/>
            <person name="Camarata J."/>
            <person name="Campo K."/>
            <person name="Chang J."/>
            <person name="Cheshatsang Y."/>
            <person name="Citroen M."/>
            <person name="Collymore A."/>
            <person name="Considine T."/>
            <person name="Cook A."/>
            <person name="Cooke P."/>
            <person name="Corum B."/>
            <person name="Cuomo C."/>
            <person name="David R."/>
            <person name="Dawoe T."/>
            <person name="Degray S."/>
            <person name="Dodge S."/>
            <person name="Dooley K."/>
            <person name="Dorje P."/>
            <person name="Dorjee K."/>
            <person name="Dorris L."/>
            <person name="Duffey N."/>
            <person name="Dupes A."/>
            <person name="Elkins T."/>
            <person name="Engels R."/>
            <person name="Erickson J."/>
            <person name="Farina A."/>
            <person name="Faro S."/>
            <person name="Ferreira P."/>
            <person name="Fischer H."/>
            <person name="Fitzgerald M."/>
            <person name="Foley K."/>
            <person name="Gage D."/>
            <person name="Galagan J."/>
            <person name="Gearin G."/>
            <person name="Gnerre S."/>
            <person name="Gnirke A."/>
            <person name="Goyette A."/>
            <person name="Graham J."/>
            <person name="Grandbois E."/>
            <person name="Gyaltsen K."/>
            <person name="Hafez N."/>
            <person name="Hagopian D."/>
            <person name="Hagos B."/>
            <person name="Hall J."/>
            <person name="Hatcher B."/>
            <person name="Heller A."/>
            <person name="Higgins H."/>
            <person name="Honan T."/>
            <person name="Horn A."/>
            <person name="Houde N."/>
            <person name="Hughes L."/>
            <person name="Hulme W."/>
            <person name="Husby E."/>
            <person name="Iliev I."/>
            <person name="Jaffe D."/>
            <person name="Jones C."/>
            <person name="Kamal M."/>
            <person name="Kamat A."/>
            <person name="Kamvysselis M."/>
            <person name="Karlsson E."/>
            <person name="Kells C."/>
            <person name="Kieu A."/>
            <person name="Kisner P."/>
            <person name="Kodira C."/>
            <person name="Kulbokas E."/>
            <person name="Labutti K."/>
            <person name="Lama D."/>
            <person name="Landers T."/>
            <person name="Leger J."/>
            <person name="Levine S."/>
            <person name="Lewis D."/>
            <person name="Lewis T."/>
            <person name="Lindblad-toh K."/>
            <person name="Liu X."/>
            <person name="Lokyitsang T."/>
            <person name="Lokyitsang Y."/>
            <person name="Lucien O."/>
            <person name="Lui A."/>
            <person name="Ma L.J."/>
            <person name="Mabbitt R."/>
            <person name="Macdonald J."/>
            <person name="Maclean C."/>
            <person name="Major J."/>
            <person name="Manning J."/>
            <person name="Marabella R."/>
            <person name="Maru K."/>
            <person name="Matthews C."/>
            <person name="Mauceli E."/>
            <person name="Mccarthy M."/>
            <person name="Mcdonough S."/>
            <person name="Mcghee T."/>
            <person name="Meldrim J."/>
            <person name="Meneus L."/>
            <person name="Mesirov J."/>
            <person name="Mihalev A."/>
            <person name="Mihova T."/>
            <person name="Mikkelsen T."/>
            <person name="Mlenga V."/>
            <person name="Moru K."/>
            <person name="Mozes J."/>
            <person name="Mulrain L."/>
            <person name="Munson G."/>
            <person name="Naylor J."/>
            <person name="Newes C."/>
            <person name="Nguyen C."/>
            <person name="Nguyen N."/>
            <person name="Nguyen T."/>
            <person name="Nicol R."/>
            <person name="Nielsen C."/>
            <person name="Nizzari M."/>
            <person name="Norbu C."/>
            <person name="Norbu N."/>
            <person name="O'donnell P."/>
            <person name="Okoawo O."/>
            <person name="O'leary S."/>
            <person name="Omotosho B."/>
            <person name="O'neill K."/>
            <person name="Osman S."/>
            <person name="Parker S."/>
            <person name="Perrin D."/>
            <person name="Phunkhang P."/>
            <person name="Piqani B."/>
            <person name="Purcell S."/>
            <person name="Rachupka T."/>
            <person name="Ramasamy U."/>
            <person name="Rameau R."/>
            <person name="Ray V."/>
            <person name="Raymond C."/>
            <person name="Retta R."/>
            <person name="Richardson S."/>
            <person name="Rise C."/>
            <person name="Rodriguez J."/>
            <person name="Rogers J."/>
            <person name="Rogov P."/>
            <person name="Rutman M."/>
            <person name="Schupbach R."/>
            <person name="Seaman C."/>
            <person name="Settipalli S."/>
            <person name="Sharpe T."/>
            <person name="Sheridan J."/>
            <person name="Sherpa N."/>
            <person name="Shi J."/>
            <person name="Smirnov S."/>
            <person name="Smith C."/>
            <person name="Sougnez C."/>
            <person name="Spencer B."/>
            <person name="Stalker J."/>
            <person name="Stange-thomann N."/>
            <person name="Stavropoulos S."/>
            <person name="Stetson K."/>
            <person name="Stone C."/>
            <person name="Stone S."/>
            <person name="Stubbs M."/>
            <person name="Talamas J."/>
            <person name="Tchuinga P."/>
            <person name="Tenzing P."/>
            <person name="Tesfaye S."/>
            <person name="Theodore J."/>
            <person name="Thoulutsang Y."/>
            <person name="Topham K."/>
            <person name="Towey S."/>
            <person name="Tsamla T."/>
            <person name="Tsomo N."/>
            <person name="Vallee D."/>
            <person name="Vassiliev H."/>
            <person name="Venkataraman V."/>
            <person name="Vinson J."/>
            <person name="Vo A."/>
            <person name="Wade C."/>
            <person name="Wang S."/>
            <person name="Wangchuk T."/>
            <person name="Wangdi T."/>
            <person name="Whittaker C."/>
            <person name="Wilkinson J."/>
            <person name="Wu Y."/>
            <person name="Wyman D."/>
            <person name="Yadav S."/>
            <person name="Yang S."/>
            <person name="Yang X."/>
            <person name="Yeager S."/>
            <person name="Yee E."/>
            <person name="Young G."/>
            <person name="Zainoun J."/>
            <person name="Zembeck L."/>
            <person name="Zimmer A."/>
            <person name="Zody M."/>
            <person name="Lander E."/>
        </authorList>
    </citation>
    <scope>NUCLEOTIDE SEQUENCE [LARGE SCALE GENOMIC DNA]</scope>
</reference>
<feature type="domain" description="Homeobox" evidence="8">
    <location>
        <begin position="14"/>
        <end position="74"/>
    </location>
</feature>
<dbReference type="InterPro" id="IPR051968">
    <property type="entry name" value="ZnFinger_Homeobox_TR"/>
</dbReference>
<protein>
    <recommendedName>
        <fullName evidence="8">Homeobox domain-containing protein</fullName>
    </recommendedName>
</protein>
<keyword evidence="5 6" id="KW-0238">DNA-binding</keyword>
<organism evidence="9 10">
    <name type="scientific">Ciona savignyi</name>
    <name type="common">Pacific transparent sea squirt</name>
    <dbReference type="NCBI Taxonomy" id="51511"/>
    <lineage>
        <taxon>Eukaryota</taxon>
        <taxon>Metazoa</taxon>
        <taxon>Chordata</taxon>
        <taxon>Tunicata</taxon>
        <taxon>Ascidiacea</taxon>
        <taxon>Phlebobranchia</taxon>
        <taxon>Cionidae</taxon>
        <taxon>Ciona</taxon>
    </lineage>
</organism>
<dbReference type="InterPro" id="IPR009057">
    <property type="entry name" value="Homeodomain-like_sf"/>
</dbReference>
<proteinExistence type="predicted"/>
<feature type="compositionally biased region" description="Low complexity" evidence="7">
    <location>
        <begin position="171"/>
        <end position="183"/>
    </location>
</feature>
<reference evidence="9" key="2">
    <citation type="submission" date="2025-08" db="UniProtKB">
        <authorList>
            <consortium name="Ensembl"/>
        </authorList>
    </citation>
    <scope>IDENTIFICATION</scope>
</reference>
<name>H2ZH45_CIOSA</name>
<dbReference type="CDD" id="cd00086">
    <property type="entry name" value="homeodomain"/>
    <property type="match status" value="1"/>
</dbReference>
<keyword evidence="4" id="KW-0862">Zinc</keyword>
<dbReference type="GO" id="GO:0005634">
    <property type="term" value="C:nucleus"/>
    <property type="evidence" value="ECO:0007669"/>
    <property type="project" value="UniProtKB-SubCell"/>
</dbReference>
<feature type="compositionally biased region" description="Polar residues" evidence="7">
    <location>
        <begin position="153"/>
        <end position="170"/>
    </location>
</feature>
<dbReference type="InParanoid" id="H2ZH45"/>
<dbReference type="GO" id="GO:0000981">
    <property type="term" value="F:DNA-binding transcription factor activity, RNA polymerase II-specific"/>
    <property type="evidence" value="ECO:0007669"/>
    <property type="project" value="TreeGrafter"/>
</dbReference>
<comment type="subcellular location">
    <subcellularLocation>
        <location evidence="1 5 6">Nucleus</location>
    </subcellularLocation>
</comment>
<dbReference type="PANTHER" id="PTHR45891">
    <property type="entry name" value="ZINC FINGER HOMEOBOX PROTEIN"/>
    <property type="match status" value="1"/>
</dbReference>
<evidence type="ECO:0000256" key="5">
    <source>
        <dbReference type="PROSITE-ProRule" id="PRU00108"/>
    </source>
</evidence>
<evidence type="ECO:0000313" key="9">
    <source>
        <dbReference type="Ensembl" id="ENSCSAVP00000016911.1"/>
    </source>
</evidence>
<dbReference type="Proteomes" id="UP000007875">
    <property type="component" value="Unassembled WGS sequence"/>
</dbReference>
<dbReference type="PROSITE" id="PS50071">
    <property type="entry name" value="HOMEOBOX_2"/>
    <property type="match status" value="1"/>
</dbReference>
<dbReference type="GeneTree" id="ENSGT00940000160537"/>
<evidence type="ECO:0000256" key="1">
    <source>
        <dbReference type="ARBA" id="ARBA00004123"/>
    </source>
</evidence>
<keyword evidence="3" id="KW-0677">Repeat</keyword>
<dbReference type="GO" id="GO:0046872">
    <property type="term" value="F:metal ion binding"/>
    <property type="evidence" value="ECO:0007669"/>
    <property type="project" value="UniProtKB-KW"/>
</dbReference>
<keyword evidence="5 6" id="KW-0371">Homeobox</keyword>
<dbReference type="AlphaFoldDB" id="H2ZH45"/>
<dbReference type="PANTHER" id="PTHR45891:SF3">
    <property type="entry name" value="ZINC FINGER PROTEIN 2"/>
    <property type="match status" value="1"/>
</dbReference>
<dbReference type="Ensembl" id="ENSCSAVT00000017093.1">
    <property type="protein sequence ID" value="ENSCSAVP00000016911.1"/>
    <property type="gene ID" value="ENSCSAVG00000009944.1"/>
</dbReference>
<dbReference type="Gene3D" id="1.10.10.60">
    <property type="entry name" value="Homeodomain-like"/>
    <property type="match status" value="1"/>
</dbReference>